<gene>
    <name evidence="8" type="ordered locus">AALP_Aa1g071200</name>
</gene>
<feature type="region of interest" description="Disordered" evidence="6">
    <location>
        <begin position="524"/>
        <end position="544"/>
    </location>
</feature>
<dbReference type="InterPro" id="IPR058680">
    <property type="entry name" value="NBD_SMAX1-like"/>
</dbReference>
<keyword evidence="4" id="KW-0804">Transcription</keyword>
<proteinExistence type="inferred from homology"/>
<dbReference type="Gene3D" id="3.40.50.300">
    <property type="entry name" value="P-loop containing nucleotide triphosphate hydrolases"/>
    <property type="match status" value="1"/>
</dbReference>
<evidence type="ECO:0000256" key="2">
    <source>
        <dbReference type="ARBA" id="ARBA00022737"/>
    </source>
</evidence>
<sequence>MPTPVNTARECLTEEAARALDDAVSVARRRSHAQTTSLHAVSALLTMPSSILREVCVSRATRSIPYSSRLQFRALELCVGVSLDRLPSSKSTTVAEEDPPVSNSLMAAIKRSQANQRRHPEMYHLQQIHGGGGGGGCQTTVLKVELKYFILSILDDPIVNRVFGEAGFRSSDIKLDVLHPPVTQFSSRFSRCPPLFLCNLPSSDPNREFPFSGGFDENSRRIGEVLGRIEKKNPLLVGNCASEALKTFTDLIKSGKLGFLPPEISELSVVSIEKEISEVLADGSRTEEEIRVKLDELVRIVEQNGLKSGVVVNLGELKVLTSEKSNGLEILVLKLSDLLKHPSKKIWFIGCVSSNETYTKLLDRFPMIDKDWDLHVLPITSSKPSSQGVYPKSSLMGSFVPFGGFFSSTSDFRVPLSGTVNQTLSRCHLCNEKYLQEVDAVVKAGSSLSLADQCSEKLPSWLRTAETELEKGTTGNSKAINDPNALASQTAALQKKWDNICQSIHQTPGFPKLGFQSVSPQFPVQTEKNVRSSTEQTSPGFLSRTPESFLETRKLPNPPILKPKLVEDLTTSVTNRMESPPLSCVTTDLGLGVIYASKSQESNRPREKPTLMTLNSSLEHKDLKDFKSLRELLSRKVAWQAEAVNAISQVICECKSRNHASGIWLALLGPDKVGKKIVASALSEVFFGGQVNCICVDFGAEHCYLDDKFRGKTVVDYITGELSRKPQSVVLLENVEKAEFPDQVRLSEAVSTGKLRDSHGRVISMKNVIVVATSGIAEDTDHVIEPVKYSEERVLSARSWKLQIELANAAKTGVKKRKHESETEPRAEKAQRSYLDLNLPVNETEASFDHETEDANAWFDDFIKHVDGKVTFKPVDFDGIAKTIQQNIFSHFKQCFGSGTHLEIDNEVIIQILAASWSSLSTGKEERAVDQWMQTVLARSFAEARQKYGSNPAFAVKLIASRDLAAGVELPAKVDVM</sequence>
<dbReference type="GO" id="GO:0016887">
    <property type="term" value="F:ATP hydrolysis activity"/>
    <property type="evidence" value="ECO:0007669"/>
    <property type="project" value="InterPro"/>
</dbReference>
<reference evidence="9" key="1">
    <citation type="journal article" date="2015" name="Nat. Plants">
        <title>Genome expansion of Arabis alpina linked with retrotransposition and reduced symmetric DNA methylation.</title>
        <authorList>
            <person name="Willing E.M."/>
            <person name="Rawat V."/>
            <person name="Mandakova T."/>
            <person name="Maumus F."/>
            <person name="James G.V."/>
            <person name="Nordstroem K.J."/>
            <person name="Becker C."/>
            <person name="Warthmann N."/>
            <person name="Chica C."/>
            <person name="Szarzynska B."/>
            <person name="Zytnicki M."/>
            <person name="Albani M.C."/>
            <person name="Kiefer C."/>
            <person name="Bergonzi S."/>
            <person name="Castaings L."/>
            <person name="Mateos J.L."/>
            <person name="Berns M.C."/>
            <person name="Bujdoso N."/>
            <person name="Piofczyk T."/>
            <person name="de Lorenzo L."/>
            <person name="Barrero-Sicilia C."/>
            <person name="Mateos I."/>
            <person name="Piednoel M."/>
            <person name="Hagmann J."/>
            <person name="Chen-Min-Tao R."/>
            <person name="Iglesias-Fernandez R."/>
            <person name="Schuster S.C."/>
            <person name="Alonso-Blanco C."/>
            <person name="Roudier F."/>
            <person name="Carbonero P."/>
            <person name="Paz-Ares J."/>
            <person name="Davis S.J."/>
            <person name="Pecinka A."/>
            <person name="Quesneville H."/>
            <person name="Colot V."/>
            <person name="Lysak M.A."/>
            <person name="Weigel D."/>
            <person name="Coupland G."/>
            <person name="Schneeberger K."/>
        </authorList>
    </citation>
    <scope>NUCLEOTIDE SEQUENCE [LARGE SCALE GENOMIC DNA]</scope>
    <source>
        <strain evidence="9">cv. Pajares</strain>
    </source>
</reference>
<dbReference type="Pfam" id="PF07724">
    <property type="entry name" value="AAA_2"/>
    <property type="match status" value="1"/>
</dbReference>
<dbReference type="SUPFAM" id="SSF52540">
    <property type="entry name" value="P-loop containing nucleoside triphosphate hydrolases"/>
    <property type="match status" value="1"/>
</dbReference>
<feature type="domain" description="Clp R" evidence="7">
    <location>
        <begin position="8"/>
        <end position="185"/>
    </location>
</feature>
<evidence type="ECO:0000256" key="6">
    <source>
        <dbReference type="SAM" id="MobiDB-lite"/>
    </source>
</evidence>
<dbReference type="GO" id="GO:0009414">
    <property type="term" value="P:response to water deprivation"/>
    <property type="evidence" value="ECO:0007669"/>
    <property type="project" value="EnsemblPlants"/>
</dbReference>
<keyword evidence="3" id="KW-0805">Transcription regulation</keyword>
<dbReference type="Proteomes" id="UP000029120">
    <property type="component" value="Chromosome 1"/>
</dbReference>
<comment type="similarity">
    <text evidence="1">Belongs to the ClpA/ClpB family.</text>
</comment>
<dbReference type="OrthoDB" id="1723324at2759"/>
<organism evidence="8 9">
    <name type="scientific">Arabis alpina</name>
    <name type="common">Alpine rock-cress</name>
    <dbReference type="NCBI Taxonomy" id="50452"/>
    <lineage>
        <taxon>Eukaryota</taxon>
        <taxon>Viridiplantae</taxon>
        <taxon>Streptophyta</taxon>
        <taxon>Embryophyta</taxon>
        <taxon>Tracheophyta</taxon>
        <taxon>Spermatophyta</taxon>
        <taxon>Magnoliopsida</taxon>
        <taxon>eudicotyledons</taxon>
        <taxon>Gunneridae</taxon>
        <taxon>Pentapetalae</taxon>
        <taxon>rosids</taxon>
        <taxon>malvids</taxon>
        <taxon>Brassicales</taxon>
        <taxon>Brassicaceae</taxon>
        <taxon>Arabideae</taxon>
        <taxon>Arabis</taxon>
    </lineage>
</organism>
<evidence type="ECO:0000313" key="8">
    <source>
        <dbReference type="EMBL" id="KFK43045.1"/>
    </source>
</evidence>
<dbReference type="EMBL" id="CM002869">
    <property type="protein sequence ID" value="KFK43045.1"/>
    <property type="molecule type" value="Genomic_DNA"/>
</dbReference>
<keyword evidence="2 5" id="KW-0677">Repeat</keyword>
<name>A0A087HLP3_ARAAL</name>
<accession>A0A087HLP3</accession>
<dbReference type="GO" id="GO:1902347">
    <property type="term" value="P:response to strigolactone"/>
    <property type="evidence" value="ECO:0007669"/>
    <property type="project" value="EnsemblPlants"/>
</dbReference>
<dbReference type="PANTHER" id="PTHR43572">
    <property type="entry name" value="CHAPERONE PROTEIN CLPD, CHLOROPLASTIC"/>
    <property type="match status" value="1"/>
</dbReference>
<keyword evidence="9" id="KW-1185">Reference proteome</keyword>
<dbReference type="PROSITE" id="PS51903">
    <property type="entry name" value="CLP_R"/>
    <property type="match status" value="1"/>
</dbReference>
<evidence type="ECO:0000256" key="3">
    <source>
        <dbReference type="ARBA" id="ARBA00023015"/>
    </source>
</evidence>
<dbReference type="InterPro" id="IPR003959">
    <property type="entry name" value="ATPase_AAA_core"/>
</dbReference>
<dbReference type="InterPro" id="IPR036628">
    <property type="entry name" value="Clp_N_dom_sf"/>
</dbReference>
<dbReference type="CDD" id="cd19499">
    <property type="entry name" value="RecA-like_ClpB_Hsp104-like"/>
    <property type="match status" value="1"/>
</dbReference>
<dbReference type="InterPro" id="IPR051650">
    <property type="entry name" value="SL_signaling_regulator"/>
</dbReference>
<evidence type="ECO:0000313" key="9">
    <source>
        <dbReference type="Proteomes" id="UP000029120"/>
    </source>
</evidence>
<dbReference type="OMA" id="PCNDRCE"/>
<evidence type="ECO:0000256" key="4">
    <source>
        <dbReference type="ARBA" id="ARBA00023163"/>
    </source>
</evidence>
<dbReference type="InterPro" id="IPR058954">
    <property type="entry name" value="AAA_lid_SMAX1"/>
</dbReference>
<protein>
    <recommendedName>
        <fullName evidence="7">Clp R domain-containing protein</fullName>
    </recommendedName>
</protein>
<dbReference type="Gramene" id="KFK43045">
    <property type="protein sequence ID" value="KFK43045"/>
    <property type="gene ID" value="AALP_AA1G071200"/>
</dbReference>
<dbReference type="SUPFAM" id="SSF81923">
    <property type="entry name" value="Double Clp-N motif"/>
    <property type="match status" value="1"/>
</dbReference>
<evidence type="ECO:0000256" key="1">
    <source>
        <dbReference type="ARBA" id="ARBA00008675"/>
    </source>
</evidence>
<feature type="compositionally biased region" description="Polar residues" evidence="6">
    <location>
        <begin position="524"/>
        <end position="540"/>
    </location>
</feature>
<evidence type="ECO:0000259" key="7">
    <source>
        <dbReference type="PROSITE" id="PS51903"/>
    </source>
</evidence>
<evidence type="ECO:0000256" key="5">
    <source>
        <dbReference type="PROSITE-ProRule" id="PRU01251"/>
    </source>
</evidence>
<dbReference type="Pfam" id="PF26587">
    <property type="entry name" value="AAA_lid_SMAX1"/>
    <property type="match status" value="1"/>
</dbReference>
<dbReference type="GO" id="GO:0005524">
    <property type="term" value="F:ATP binding"/>
    <property type="evidence" value="ECO:0007669"/>
    <property type="project" value="InterPro"/>
</dbReference>
<dbReference type="AlphaFoldDB" id="A0A087HLP3"/>
<dbReference type="InterPro" id="IPR004176">
    <property type="entry name" value="Clp_R_N"/>
</dbReference>
<dbReference type="Gene3D" id="1.10.1780.10">
    <property type="entry name" value="Clp, N-terminal domain"/>
    <property type="match status" value="1"/>
</dbReference>
<dbReference type="PANTHER" id="PTHR43572:SF38">
    <property type="entry name" value="PROTEIN SMAX1-LIKE 6"/>
    <property type="match status" value="1"/>
</dbReference>
<dbReference type="InterPro" id="IPR027417">
    <property type="entry name" value="P-loop_NTPase"/>
</dbReference>
<dbReference type="eggNOG" id="KOG1051">
    <property type="taxonomic scope" value="Eukaryota"/>
</dbReference>
<dbReference type="Pfam" id="PF23569">
    <property type="entry name" value="NBD_SMAX1"/>
    <property type="match status" value="1"/>
</dbReference>